<dbReference type="GO" id="GO:0030527">
    <property type="term" value="F:structural constituent of chromatin"/>
    <property type="evidence" value="ECO:0007669"/>
    <property type="project" value="InterPro"/>
</dbReference>
<dbReference type="InterPro" id="IPR010992">
    <property type="entry name" value="IHF-like_DNA-bd_dom_sf"/>
</dbReference>
<dbReference type="GO" id="GO:0005829">
    <property type="term" value="C:cytosol"/>
    <property type="evidence" value="ECO:0007669"/>
    <property type="project" value="TreeGrafter"/>
</dbReference>
<accession>A0A381SIU6</accession>
<dbReference type="InterPro" id="IPR000119">
    <property type="entry name" value="Hist_DNA-bd"/>
</dbReference>
<dbReference type="GO" id="GO:0003677">
    <property type="term" value="F:DNA binding"/>
    <property type="evidence" value="ECO:0007669"/>
    <property type="project" value="InterPro"/>
</dbReference>
<proteinExistence type="predicted"/>
<evidence type="ECO:0008006" key="2">
    <source>
        <dbReference type="Google" id="ProtNLM"/>
    </source>
</evidence>
<dbReference type="Pfam" id="PF00216">
    <property type="entry name" value="Bac_DNA_binding"/>
    <property type="match status" value="1"/>
</dbReference>
<dbReference type="Gene3D" id="4.10.520.10">
    <property type="entry name" value="IHF-like DNA-binding proteins"/>
    <property type="match status" value="1"/>
</dbReference>
<dbReference type="PANTHER" id="PTHR33175">
    <property type="entry name" value="DNA-BINDING PROTEIN HU"/>
    <property type="match status" value="1"/>
</dbReference>
<dbReference type="SUPFAM" id="SSF47729">
    <property type="entry name" value="IHF-like DNA-binding proteins"/>
    <property type="match status" value="1"/>
</dbReference>
<dbReference type="PANTHER" id="PTHR33175:SF2">
    <property type="entry name" value="INTEGRATION HOST FACTOR SUBUNIT ALPHA"/>
    <property type="match status" value="1"/>
</dbReference>
<dbReference type="SMART" id="SM00411">
    <property type="entry name" value="BHL"/>
    <property type="match status" value="1"/>
</dbReference>
<organism evidence="1">
    <name type="scientific">marine metagenome</name>
    <dbReference type="NCBI Taxonomy" id="408172"/>
    <lineage>
        <taxon>unclassified sequences</taxon>
        <taxon>metagenomes</taxon>
        <taxon>ecological metagenomes</taxon>
    </lineage>
</organism>
<dbReference type="PRINTS" id="PR01727">
    <property type="entry name" value="DNABINDINGHU"/>
</dbReference>
<name>A0A381SIU6_9ZZZZ</name>
<protein>
    <recommendedName>
        <fullName evidence="2">Integration host factor subunit beta</fullName>
    </recommendedName>
</protein>
<sequence>MKVINYTREDIIRRTGDKLNLTHDEMKLILDTTLDTVAEMLTEDKSRIRIELRKFGIFEVKPTKAKPRARNPKTNEEVYVPPRRKIHFKPGKNIRLKLQQEWTKTD</sequence>
<reference evidence="1" key="1">
    <citation type="submission" date="2018-05" db="EMBL/GenBank/DDBJ databases">
        <authorList>
            <person name="Lanie J.A."/>
            <person name="Ng W.-L."/>
            <person name="Kazmierczak K.M."/>
            <person name="Andrzejewski T.M."/>
            <person name="Davidsen T.M."/>
            <person name="Wayne K.J."/>
            <person name="Tettelin H."/>
            <person name="Glass J.I."/>
            <person name="Rusch D."/>
            <person name="Podicherti R."/>
            <person name="Tsui H.-C.T."/>
            <person name="Winkler M.E."/>
        </authorList>
    </citation>
    <scope>NUCLEOTIDE SEQUENCE</scope>
</reference>
<dbReference type="EMBL" id="UINC01002987">
    <property type="protein sequence ID" value="SVA02257.1"/>
    <property type="molecule type" value="Genomic_DNA"/>
</dbReference>
<dbReference type="AlphaFoldDB" id="A0A381SIU6"/>
<dbReference type="CDD" id="cd13836">
    <property type="entry name" value="IHF_B"/>
    <property type="match status" value="1"/>
</dbReference>
<evidence type="ECO:0000313" key="1">
    <source>
        <dbReference type="EMBL" id="SVA02257.1"/>
    </source>
</evidence>
<gene>
    <name evidence="1" type="ORF">METZ01_LOCUS55111</name>
</gene>